<accession>A0A151GSG5</accession>
<dbReference type="GeneID" id="63713790"/>
<evidence type="ECO:0000313" key="1">
    <source>
        <dbReference type="EMBL" id="KYK60013.1"/>
    </source>
</evidence>
<organism evidence="1 2">
    <name type="scientific">Drechmeria coniospora</name>
    <name type="common">Nematophagous fungus</name>
    <name type="synonym">Meria coniospora</name>
    <dbReference type="NCBI Taxonomy" id="98403"/>
    <lineage>
        <taxon>Eukaryota</taxon>
        <taxon>Fungi</taxon>
        <taxon>Dikarya</taxon>
        <taxon>Ascomycota</taxon>
        <taxon>Pezizomycotina</taxon>
        <taxon>Sordariomycetes</taxon>
        <taxon>Hypocreomycetidae</taxon>
        <taxon>Hypocreales</taxon>
        <taxon>Ophiocordycipitaceae</taxon>
        <taxon>Drechmeria</taxon>
    </lineage>
</organism>
<reference evidence="1 2" key="1">
    <citation type="journal article" date="2016" name="Sci. Rep.">
        <title>Insights into Adaptations to a Near-Obligate Nematode Endoparasitic Lifestyle from the Finished Genome of Drechmeria coniospora.</title>
        <authorList>
            <person name="Zhang L."/>
            <person name="Zhou Z."/>
            <person name="Guo Q."/>
            <person name="Fokkens L."/>
            <person name="Miskei M."/>
            <person name="Pocsi I."/>
            <person name="Zhang W."/>
            <person name="Chen M."/>
            <person name="Wang L."/>
            <person name="Sun Y."/>
            <person name="Donzelli B.G."/>
            <person name="Gibson D.M."/>
            <person name="Nelson D.R."/>
            <person name="Luo J.G."/>
            <person name="Rep M."/>
            <person name="Liu H."/>
            <person name="Yang S."/>
            <person name="Wang J."/>
            <person name="Krasnoff S.B."/>
            <person name="Xu Y."/>
            <person name="Molnar I."/>
            <person name="Lin M."/>
        </authorList>
    </citation>
    <scope>NUCLEOTIDE SEQUENCE [LARGE SCALE GENOMIC DNA]</scope>
    <source>
        <strain evidence="1 2">ARSEF 6962</strain>
    </source>
</reference>
<name>A0A151GSG5_DRECN</name>
<protein>
    <submittedName>
        <fullName evidence="1">Uncharacterized protein</fullName>
    </submittedName>
</protein>
<dbReference type="Proteomes" id="UP000076580">
    <property type="component" value="Chromosome 01"/>
</dbReference>
<dbReference type="OrthoDB" id="4581301at2759"/>
<dbReference type="InParanoid" id="A0A151GSG5"/>
<gene>
    <name evidence="1" type="ORF">DCS_01147</name>
</gene>
<sequence>MISSATTRARASPVIASAASQSCQRRTKAFVRRLDEKNEVFYTLERKGPGRDDIPQRQYDFFAMPDLLLDLDAEGSEGIRSFDETDERRHKLAWSTAPKRDAVRSTLKRMEKQVYESRRRAREIRSQPTNIFRITPHDVLSAALRGSRSSGPSGTMPMLEQIRIGNGIPPHAAEDDEQLLRWMMLSRSNLEESKRGRDEAAPVPSQLAEALRRQTSIEGIRRLVSQCLAAGTSVESFAVQPASSPNLPIEIRRACERVFKRDPTADGPRVAALTFIGNLSDRVSGLNGTVGASLYGLCLRLSAEAGMLDGTSEWLYRGFDNKIWNAGTETLQDVLFVLHLFRSRLGSTEKAGFGRVRDRQLLFQLLTGIDENDSISLDSFRSFALLSPNQDGAGPVPLAGEIYRCYIGLLGQLGAARTIWKEWRLATSRPDDGALEDGALEMTFREALGQVGRTMATADDETRPDLSLDECARRDYHAIEMQHVDSWRHAASGASEGRLEMRHVQELMSLPLEDWISKAKQLPS</sequence>
<dbReference type="RefSeq" id="XP_040659365.1">
    <property type="nucleotide sequence ID" value="XM_040798482.1"/>
</dbReference>
<dbReference type="EMBL" id="LAYC01000001">
    <property type="protein sequence ID" value="KYK60013.1"/>
    <property type="molecule type" value="Genomic_DNA"/>
</dbReference>
<keyword evidence="2" id="KW-1185">Reference proteome</keyword>
<comment type="caution">
    <text evidence="1">The sequence shown here is derived from an EMBL/GenBank/DDBJ whole genome shotgun (WGS) entry which is preliminary data.</text>
</comment>
<proteinExistence type="predicted"/>
<dbReference type="AlphaFoldDB" id="A0A151GSG5"/>
<evidence type="ECO:0000313" key="2">
    <source>
        <dbReference type="Proteomes" id="UP000076580"/>
    </source>
</evidence>